<proteinExistence type="predicted"/>
<evidence type="ECO:0000256" key="1">
    <source>
        <dbReference type="SAM" id="SignalP"/>
    </source>
</evidence>
<keyword evidence="3" id="KW-1185">Reference proteome</keyword>
<dbReference type="EMBL" id="OU895878">
    <property type="protein sequence ID" value="CAG9802429.1"/>
    <property type="molecule type" value="Genomic_DNA"/>
</dbReference>
<name>A0A9N9RTW9_9DIPT</name>
<reference evidence="2" key="1">
    <citation type="submission" date="2022-01" db="EMBL/GenBank/DDBJ databases">
        <authorList>
            <person name="King R."/>
        </authorList>
    </citation>
    <scope>NUCLEOTIDE SEQUENCE</scope>
</reference>
<dbReference type="OrthoDB" id="10527393at2759"/>
<evidence type="ECO:0000313" key="2">
    <source>
        <dbReference type="EMBL" id="CAG9802429.1"/>
    </source>
</evidence>
<sequence length="92" mass="10873">MRSLLILLIFLTVASAKVYDVYRNIQKEFGYLEQSERRSELQRLLNDIQEDLDYGVIEDAWRADKPPTYKGCDPMIHGIEPVKCPEKFFFEE</sequence>
<protein>
    <submittedName>
        <fullName evidence="2">Uncharacterized protein</fullName>
    </submittedName>
</protein>
<reference evidence="2" key="2">
    <citation type="submission" date="2022-10" db="EMBL/GenBank/DDBJ databases">
        <authorList>
            <consortium name="ENA_rothamsted_submissions"/>
            <consortium name="culmorum"/>
            <person name="King R."/>
        </authorList>
    </citation>
    <scope>NUCLEOTIDE SEQUENCE</scope>
</reference>
<dbReference type="AlphaFoldDB" id="A0A9N9RTW9"/>
<feature type="signal peptide" evidence="1">
    <location>
        <begin position="1"/>
        <end position="16"/>
    </location>
</feature>
<gene>
    <name evidence="2" type="ORF">CHIRRI_LOCUS5340</name>
</gene>
<organism evidence="2 3">
    <name type="scientific">Chironomus riparius</name>
    <dbReference type="NCBI Taxonomy" id="315576"/>
    <lineage>
        <taxon>Eukaryota</taxon>
        <taxon>Metazoa</taxon>
        <taxon>Ecdysozoa</taxon>
        <taxon>Arthropoda</taxon>
        <taxon>Hexapoda</taxon>
        <taxon>Insecta</taxon>
        <taxon>Pterygota</taxon>
        <taxon>Neoptera</taxon>
        <taxon>Endopterygota</taxon>
        <taxon>Diptera</taxon>
        <taxon>Nematocera</taxon>
        <taxon>Chironomoidea</taxon>
        <taxon>Chironomidae</taxon>
        <taxon>Chironominae</taxon>
        <taxon>Chironomus</taxon>
    </lineage>
</organism>
<keyword evidence="1" id="KW-0732">Signal</keyword>
<evidence type="ECO:0000313" key="3">
    <source>
        <dbReference type="Proteomes" id="UP001153620"/>
    </source>
</evidence>
<feature type="chain" id="PRO_5040151063" evidence="1">
    <location>
        <begin position="17"/>
        <end position="92"/>
    </location>
</feature>
<dbReference type="Proteomes" id="UP001153620">
    <property type="component" value="Chromosome 2"/>
</dbReference>
<accession>A0A9N9RTW9</accession>